<proteinExistence type="predicted"/>
<sequence>MNRYGASFKFLDDEVIKSPSCLYGHDYLIDFEGSYLKYSSMLYVFSHYTFSIHYTFDINLKYSNTVSIRRP</sequence>
<dbReference type="AlphaFoldDB" id="A0A3P6F9Q3"/>
<reference evidence="1" key="1">
    <citation type="submission" date="2018-11" db="EMBL/GenBank/DDBJ databases">
        <authorList>
            <consortium name="Genoscope - CEA"/>
            <person name="William W."/>
        </authorList>
    </citation>
    <scope>NUCLEOTIDE SEQUENCE</scope>
</reference>
<accession>A0A3P6F9Q3</accession>
<organism evidence="1">
    <name type="scientific">Brassica oleracea</name>
    <name type="common">Wild cabbage</name>
    <dbReference type="NCBI Taxonomy" id="3712"/>
    <lineage>
        <taxon>Eukaryota</taxon>
        <taxon>Viridiplantae</taxon>
        <taxon>Streptophyta</taxon>
        <taxon>Embryophyta</taxon>
        <taxon>Tracheophyta</taxon>
        <taxon>Spermatophyta</taxon>
        <taxon>Magnoliopsida</taxon>
        <taxon>eudicotyledons</taxon>
        <taxon>Gunneridae</taxon>
        <taxon>Pentapetalae</taxon>
        <taxon>rosids</taxon>
        <taxon>malvids</taxon>
        <taxon>Brassicales</taxon>
        <taxon>Brassicaceae</taxon>
        <taxon>Brassiceae</taxon>
        <taxon>Brassica</taxon>
    </lineage>
</organism>
<dbReference type="EMBL" id="LR031879">
    <property type="protein sequence ID" value="VDD54503.1"/>
    <property type="molecule type" value="Genomic_DNA"/>
</dbReference>
<name>A0A3P6F9Q3_BRAOL</name>
<protein>
    <submittedName>
        <fullName evidence="1">Uncharacterized protein</fullName>
    </submittedName>
</protein>
<evidence type="ECO:0000313" key="1">
    <source>
        <dbReference type="EMBL" id="VDD54503.1"/>
    </source>
</evidence>
<gene>
    <name evidence="1" type="ORF">BOLC8T47732H</name>
</gene>